<proteinExistence type="predicted"/>
<dbReference type="EMBL" id="SPLM01000002">
    <property type="protein sequence ID" value="TMW68552.1"/>
    <property type="molecule type" value="Genomic_DNA"/>
</dbReference>
<dbReference type="Pfam" id="PF07035">
    <property type="entry name" value="RMC1_C"/>
    <property type="match status" value="1"/>
</dbReference>
<evidence type="ECO:0000313" key="4">
    <source>
        <dbReference type="EMBL" id="TMW68552.1"/>
    </source>
</evidence>
<feature type="region of interest" description="Disordered" evidence="1">
    <location>
        <begin position="494"/>
        <end position="513"/>
    </location>
</feature>
<name>A0A8K1FR28_PYTOL</name>
<accession>A0A8K1FR28</accession>
<dbReference type="InterPro" id="IPR040371">
    <property type="entry name" value="RMC1"/>
</dbReference>
<gene>
    <name evidence="4" type="ORF">Poli38472_006020</name>
</gene>
<protein>
    <recommendedName>
        <fullName evidence="6">Mic1 domain-containing protein</fullName>
    </recommendedName>
</protein>
<dbReference type="PANTHER" id="PTHR12897:SF4">
    <property type="entry name" value="REGULATOR OF MON1-CCZ1 COMPLEX"/>
    <property type="match status" value="1"/>
</dbReference>
<evidence type="ECO:0008006" key="6">
    <source>
        <dbReference type="Google" id="ProtNLM"/>
    </source>
</evidence>
<dbReference type="GO" id="GO:0010506">
    <property type="term" value="P:regulation of autophagy"/>
    <property type="evidence" value="ECO:0007669"/>
    <property type="project" value="InterPro"/>
</dbReference>
<dbReference type="Pfam" id="PF21029">
    <property type="entry name" value="RMC1_N"/>
    <property type="match status" value="1"/>
</dbReference>
<evidence type="ECO:0000313" key="5">
    <source>
        <dbReference type="Proteomes" id="UP000794436"/>
    </source>
</evidence>
<evidence type="ECO:0000256" key="1">
    <source>
        <dbReference type="SAM" id="MobiDB-lite"/>
    </source>
</evidence>
<keyword evidence="5" id="KW-1185">Reference proteome</keyword>
<dbReference type="GO" id="GO:0035658">
    <property type="term" value="C:Mon1-Ccz1 complex"/>
    <property type="evidence" value="ECO:0007669"/>
    <property type="project" value="InterPro"/>
</dbReference>
<comment type="caution">
    <text evidence="4">The sequence shown here is derived from an EMBL/GenBank/DDBJ whole genome shotgun (WGS) entry which is preliminary data.</text>
</comment>
<dbReference type="GO" id="GO:0005765">
    <property type="term" value="C:lysosomal membrane"/>
    <property type="evidence" value="ECO:0007669"/>
    <property type="project" value="TreeGrafter"/>
</dbReference>
<feature type="domain" description="Mic1" evidence="2">
    <location>
        <begin position="547"/>
        <end position="684"/>
    </location>
</feature>
<dbReference type="OrthoDB" id="26384at2759"/>
<dbReference type="PANTHER" id="PTHR12897">
    <property type="entry name" value="COLON CANCER-ASSOCIATED PROTEIN MIC1"/>
    <property type="match status" value="1"/>
</dbReference>
<reference evidence="4" key="1">
    <citation type="submission" date="2019-03" db="EMBL/GenBank/DDBJ databases">
        <title>Long read genome sequence of the mycoparasitic Pythium oligandrum ATCC 38472 isolated from sugarbeet rhizosphere.</title>
        <authorList>
            <person name="Gaulin E."/>
        </authorList>
    </citation>
    <scope>NUCLEOTIDE SEQUENCE</scope>
    <source>
        <strain evidence="4">ATCC 38472_TT</strain>
    </source>
</reference>
<evidence type="ECO:0000259" key="3">
    <source>
        <dbReference type="Pfam" id="PF21029"/>
    </source>
</evidence>
<dbReference type="InterPro" id="IPR049040">
    <property type="entry name" value="RMC1_N"/>
</dbReference>
<dbReference type="GO" id="GO:0031902">
    <property type="term" value="C:late endosome membrane"/>
    <property type="evidence" value="ECO:0007669"/>
    <property type="project" value="TreeGrafter"/>
</dbReference>
<dbReference type="AlphaFoldDB" id="A0A8K1FR28"/>
<sequence length="785" mass="87764">MSHGHLFLSARDAVVVHGDAKTVWRDDAHQSALVLAPQMGKLYQVALYDAPSRRALARTVSAPELSLDAASERKNERMKVLFDFTQSTFVAVNRVPQEPIVRVQLSVDRQYLAIQKSDIEVQIIRVTMAEVHWIVCKSKNGNRILTDGVLWNTHSESPQSSQDVFLITRFGIEQYRVSAKRRSCSLHRTIGVFIHTFWYSAQHNVLIVSTGSRANEIVPFHMQGTNIERLPRLVFSTAVRKHDLYLASLYDELYAVYGDSKSTRLLLYLVGKAKVSCVRSLNVMFPPGTAIEFSVVDNLLVCHSVEFNVSLFFDVKCESNLHEAFSHPLPISLVSPEPQRRRNTLQKAASFHPSVLMDSKERSLVVSSSELLKGAKALMKHHPDDADDDGLSLSQWRFVSPDLVQRFVRIQQDDLPDTDRIEFRHLLPNLHSIAHSCAQHPEILPFLLRRGDQTRAKVLALALVREKLQEQVLSPTAVGTLLAFVQTVSWQELEGNSEDSSNDTSSDDERGGAARYGSRVVPMALRKKWFRDSLSAATLSMPQRNANGLTLVFQSDFDVHLWQPLLQGSEVARSGVLSVYIVEFIRNLQQNLVAVEQMTFIALASSYLVAKKTHELCQSLRHGIFTDSIALADVLSHHTSTHPALRQLVLDMYARMGAYAPLIQVLLGAGETDQAIEVAWQHMEAHVCDAAVLPGRVFFDAVARNVLSSTTVSSSLRTPQKLQSLLFFLRVWDPACLAINPEDGTSVLAKTTEEPFPDPAIPAAMRSKWRIAFGFPVETTEVLVA</sequence>
<feature type="domain" description="Regulator of MON1-CCZ1 complex N-terminal" evidence="3">
    <location>
        <begin position="78"/>
        <end position="183"/>
    </location>
</feature>
<dbReference type="InterPro" id="IPR009755">
    <property type="entry name" value="RMC1_C"/>
</dbReference>
<evidence type="ECO:0000259" key="2">
    <source>
        <dbReference type="Pfam" id="PF07035"/>
    </source>
</evidence>
<organism evidence="4 5">
    <name type="scientific">Pythium oligandrum</name>
    <name type="common">Mycoparasitic fungus</name>
    <dbReference type="NCBI Taxonomy" id="41045"/>
    <lineage>
        <taxon>Eukaryota</taxon>
        <taxon>Sar</taxon>
        <taxon>Stramenopiles</taxon>
        <taxon>Oomycota</taxon>
        <taxon>Peronosporomycetes</taxon>
        <taxon>Pythiales</taxon>
        <taxon>Pythiaceae</taxon>
        <taxon>Pythium</taxon>
    </lineage>
</organism>
<dbReference type="Proteomes" id="UP000794436">
    <property type="component" value="Unassembled WGS sequence"/>
</dbReference>